<reference evidence="2" key="1">
    <citation type="submission" date="2003-08" db="EMBL/GenBank/DDBJ databases">
        <authorList>
            <person name="Birren B."/>
            <person name="Nusbaum C."/>
            <person name="Abebe A."/>
            <person name="Abouelleil A."/>
            <person name="Adekoya E."/>
            <person name="Ait-zahra M."/>
            <person name="Allen N."/>
            <person name="Allen T."/>
            <person name="An P."/>
            <person name="Anderson M."/>
            <person name="Anderson S."/>
            <person name="Arachchi H."/>
            <person name="Armbruster J."/>
            <person name="Bachantsang P."/>
            <person name="Baldwin J."/>
            <person name="Barry A."/>
            <person name="Bayul T."/>
            <person name="Blitshsteyn B."/>
            <person name="Bloom T."/>
            <person name="Blye J."/>
            <person name="Boguslavskiy L."/>
            <person name="Borowsky M."/>
            <person name="Boukhgalter B."/>
            <person name="Brunache A."/>
            <person name="Butler J."/>
            <person name="Calixte N."/>
            <person name="Calvo S."/>
            <person name="Camarata J."/>
            <person name="Campo K."/>
            <person name="Chang J."/>
            <person name="Cheshatsang Y."/>
            <person name="Citroen M."/>
            <person name="Collymore A."/>
            <person name="Considine T."/>
            <person name="Cook A."/>
            <person name="Cooke P."/>
            <person name="Corum B."/>
            <person name="Cuomo C."/>
            <person name="David R."/>
            <person name="Dawoe T."/>
            <person name="Degray S."/>
            <person name="Dodge S."/>
            <person name="Dooley K."/>
            <person name="Dorje P."/>
            <person name="Dorjee K."/>
            <person name="Dorris L."/>
            <person name="Duffey N."/>
            <person name="Dupes A."/>
            <person name="Elkins T."/>
            <person name="Engels R."/>
            <person name="Erickson J."/>
            <person name="Farina A."/>
            <person name="Faro S."/>
            <person name="Ferreira P."/>
            <person name="Fischer H."/>
            <person name="Fitzgerald M."/>
            <person name="Foley K."/>
            <person name="Gage D."/>
            <person name="Galagan J."/>
            <person name="Gearin G."/>
            <person name="Gnerre S."/>
            <person name="Gnirke A."/>
            <person name="Goyette A."/>
            <person name="Graham J."/>
            <person name="Grandbois E."/>
            <person name="Gyaltsen K."/>
            <person name="Hafez N."/>
            <person name="Hagopian D."/>
            <person name="Hagos B."/>
            <person name="Hall J."/>
            <person name="Hatcher B."/>
            <person name="Heller A."/>
            <person name="Higgins H."/>
            <person name="Honan T."/>
            <person name="Horn A."/>
            <person name="Houde N."/>
            <person name="Hughes L."/>
            <person name="Hulme W."/>
            <person name="Husby E."/>
            <person name="Iliev I."/>
            <person name="Jaffe D."/>
            <person name="Jones C."/>
            <person name="Kamal M."/>
            <person name="Kamat A."/>
            <person name="Kamvysselis M."/>
            <person name="Karlsson E."/>
            <person name="Kells C."/>
            <person name="Kieu A."/>
            <person name="Kisner P."/>
            <person name="Kodira C."/>
            <person name="Kulbokas E."/>
            <person name="Labutti K."/>
            <person name="Lama D."/>
            <person name="Landers T."/>
            <person name="Leger J."/>
            <person name="Levine S."/>
            <person name="Lewis D."/>
            <person name="Lewis T."/>
            <person name="Lindblad-toh K."/>
            <person name="Liu X."/>
            <person name="Lokyitsang T."/>
            <person name="Lokyitsang Y."/>
            <person name="Lucien O."/>
            <person name="Lui A."/>
            <person name="Ma L.J."/>
            <person name="Mabbitt R."/>
            <person name="Macdonald J."/>
            <person name="Maclean C."/>
            <person name="Major J."/>
            <person name="Manning J."/>
            <person name="Marabella R."/>
            <person name="Maru K."/>
            <person name="Matthews C."/>
            <person name="Mauceli E."/>
            <person name="Mccarthy M."/>
            <person name="Mcdonough S."/>
            <person name="Mcghee T."/>
            <person name="Meldrim J."/>
            <person name="Meneus L."/>
            <person name="Mesirov J."/>
            <person name="Mihalev A."/>
            <person name="Mihova T."/>
            <person name="Mikkelsen T."/>
            <person name="Mlenga V."/>
            <person name="Moru K."/>
            <person name="Mozes J."/>
            <person name="Mulrain L."/>
            <person name="Munson G."/>
            <person name="Naylor J."/>
            <person name="Newes C."/>
            <person name="Nguyen C."/>
            <person name="Nguyen N."/>
            <person name="Nguyen T."/>
            <person name="Nicol R."/>
            <person name="Nielsen C."/>
            <person name="Nizzari M."/>
            <person name="Norbu C."/>
            <person name="Norbu N."/>
            <person name="O'donnell P."/>
            <person name="Okoawo O."/>
            <person name="O'leary S."/>
            <person name="Omotosho B."/>
            <person name="O'neill K."/>
            <person name="Osman S."/>
            <person name="Parker S."/>
            <person name="Perrin D."/>
            <person name="Phunkhang P."/>
            <person name="Piqani B."/>
            <person name="Purcell S."/>
            <person name="Rachupka T."/>
            <person name="Ramasamy U."/>
            <person name="Rameau R."/>
            <person name="Ray V."/>
            <person name="Raymond C."/>
            <person name="Retta R."/>
            <person name="Richardson S."/>
            <person name="Rise C."/>
            <person name="Rodriguez J."/>
            <person name="Rogers J."/>
            <person name="Rogov P."/>
            <person name="Rutman M."/>
            <person name="Schupbach R."/>
            <person name="Seaman C."/>
            <person name="Settipalli S."/>
            <person name="Sharpe T."/>
            <person name="Sheridan J."/>
            <person name="Sherpa N."/>
            <person name="Shi J."/>
            <person name="Smirnov S."/>
            <person name="Smith C."/>
            <person name="Sougnez C."/>
            <person name="Spencer B."/>
            <person name="Stalker J."/>
            <person name="Stange-thomann N."/>
            <person name="Stavropoulos S."/>
            <person name="Stetson K."/>
            <person name="Stone C."/>
            <person name="Stone S."/>
            <person name="Stubbs M."/>
            <person name="Talamas J."/>
            <person name="Tchuinga P."/>
            <person name="Tenzing P."/>
            <person name="Tesfaye S."/>
            <person name="Theodore J."/>
            <person name="Thoulutsang Y."/>
            <person name="Topham K."/>
            <person name="Towey S."/>
            <person name="Tsamla T."/>
            <person name="Tsomo N."/>
            <person name="Vallee D."/>
            <person name="Vassiliev H."/>
            <person name="Venkataraman V."/>
            <person name="Vinson J."/>
            <person name="Vo A."/>
            <person name="Wade C."/>
            <person name="Wang S."/>
            <person name="Wangchuk T."/>
            <person name="Wangdi T."/>
            <person name="Whittaker C."/>
            <person name="Wilkinson J."/>
            <person name="Wu Y."/>
            <person name="Wyman D."/>
            <person name="Yadav S."/>
            <person name="Yang S."/>
            <person name="Yang X."/>
            <person name="Yeager S."/>
            <person name="Yee E."/>
            <person name="Young G."/>
            <person name="Zainoun J."/>
            <person name="Zembeck L."/>
            <person name="Zimmer A."/>
            <person name="Zody M."/>
            <person name="Lander E."/>
        </authorList>
    </citation>
    <scope>NUCLEOTIDE SEQUENCE [LARGE SCALE GENOMIC DNA]</scope>
</reference>
<dbReference type="Ensembl" id="ENSCSAVT00000019872.1">
    <property type="protein sequence ID" value="ENSCSAVP00000019660.1"/>
    <property type="gene ID" value="ENSCSAVG00000011520.1"/>
</dbReference>
<organism evidence="1 2">
    <name type="scientific">Ciona savignyi</name>
    <name type="common">Pacific transparent sea squirt</name>
    <dbReference type="NCBI Taxonomy" id="51511"/>
    <lineage>
        <taxon>Eukaryota</taxon>
        <taxon>Metazoa</taxon>
        <taxon>Chordata</taxon>
        <taxon>Tunicata</taxon>
        <taxon>Ascidiacea</taxon>
        <taxon>Phlebobranchia</taxon>
        <taxon>Cionidae</taxon>
        <taxon>Ciona</taxon>
    </lineage>
</organism>
<evidence type="ECO:0000313" key="1">
    <source>
        <dbReference type="Ensembl" id="ENSCSAVP00000019660.1"/>
    </source>
</evidence>
<dbReference type="GeneTree" id="ENSGT00390000010167"/>
<dbReference type="Proteomes" id="UP000007875">
    <property type="component" value="Unassembled WGS sequence"/>
</dbReference>
<evidence type="ECO:0000313" key="2">
    <source>
        <dbReference type="Proteomes" id="UP000007875"/>
    </source>
</evidence>
<accession>H2ZPZ4</accession>
<sequence>MSERDVLLRKLKKFGNIAEPTPKPNLKRKESYGCGIHKQVVGGSESSDTSKVFTEHKGWLLEKYSKEKVIHHKNQRTAPATPFIAVIERITHHRNQKTGTSNTINCCYR</sequence>
<dbReference type="AlphaFoldDB" id="H2ZPZ4"/>
<proteinExistence type="predicted"/>
<keyword evidence="2" id="KW-1185">Reference proteome</keyword>
<protein>
    <submittedName>
        <fullName evidence="1">Uncharacterized protein</fullName>
    </submittedName>
</protein>
<dbReference type="HOGENOM" id="CLU_2183020_0_0_1"/>
<reference evidence="1" key="2">
    <citation type="submission" date="2025-08" db="UniProtKB">
        <authorList>
            <consortium name="Ensembl"/>
        </authorList>
    </citation>
    <scope>IDENTIFICATION</scope>
</reference>
<reference evidence="1" key="3">
    <citation type="submission" date="2025-09" db="UniProtKB">
        <authorList>
            <consortium name="Ensembl"/>
        </authorList>
    </citation>
    <scope>IDENTIFICATION</scope>
</reference>
<name>H2ZPZ4_CIOSA</name>
<dbReference type="InParanoid" id="H2ZPZ4"/>